<dbReference type="PROSITE" id="PS52015">
    <property type="entry name" value="TONB_CTD"/>
    <property type="match status" value="1"/>
</dbReference>
<evidence type="ECO:0000259" key="11">
    <source>
        <dbReference type="PROSITE" id="PS52015"/>
    </source>
</evidence>
<evidence type="ECO:0000313" key="13">
    <source>
        <dbReference type="Proteomes" id="UP000035762"/>
    </source>
</evidence>
<proteinExistence type="inferred from homology"/>
<dbReference type="InterPro" id="IPR051045">
    <property type="entry name" value="TonB-dependent_transducer"/>
</dbReference>
<keyword evidence="7" id="KW-0653">Protein transport</keyword>
<name>A0A090N7H1_AFIFE</name>
<comment type="subcellular location">
    <subcellularLocation>
        <location evidence="1">Cell inner membrane</location>
        <topology evidence="1">Single-pass membrane protein</topology>
        <orientation evidence="1">Periplasmic side</orientation>
    </subcellularLocation>
</comment>
<evidence type="ECO:0000256" key="6">
    <source>
        <dbReference type="ARBA" id="ARBA00022692"/>
    </source>
</evidence>
<keyword evidence="13" id="KW-1185">Reference proteome</keyword>
<comment type="similarity">
    <text evidence="2">Belongs to the TonB family.</text>
</comment>
<keyword evidence="4" id="KW-1003">Cell membrane</keyword>
<dbReference type="GO" id="GO:0015031">
    <property type="term" value="P:protein transport"/>
    <property type="evidence" value="ECO:0007669"/>
    <property type="project" value="UniProtKB-KW"/>
</dbReference>
<feature type="compositionally biased region" description="Polar residues" evidence="10">
    <location>
        <begin position="143"/>
        <end position="169"/>
    </location>
</feature>
<comment type="caution">
    <text evidence="12">The sequence shown here is derived from an EMBL/GenBank/DDBJ whole genome shotgun (WGS) entry which is preliminary data.</text>
</comment>
<evidence type="ECO:0000256" key="2">
    <source>
        <dbReference type="ARBA" id="ARBA00006555"/>
    </source>
</evidence>
<feature type="compositionally biased region" description="Basic and acidic residues" evidence="10">
    <location>
        <begin position="85"/>
        <end position="121"/>
    </location>
</feature>
<keyword evidence="6" id="KW-0812">Transmembrane</keyword>
<dbReference type="SUPFAM" id="SSF74653">
    <property type="entry name" value="TolA/TonB C-terminal domain"/>
    <property type="match status" value="1"/>
</dbReference>
<keyword evidence="5" id="KW-0997">Cell inner membrane</keyword>
<dbReference type="NCBIfam" id="TIGR01352">
    <property type="entry name" value="tonB_Cterm"/>
    <property type="match status" value="1"/>
</dbReference>
<keyword evidence="9" id="KW-0472">Membrane</keyword>
<dbReference type="InterPro" id="IPR006260">
    <property type="entry name" value="TonB/TolA_C"/>
</dbReference>
<evidence type="ECO:0000256" key="7">
    <source>
        <dbReference type="ARBA" id="ARBA00022927"/>
    </source>
</evidence>
<accession>A0A090N7H1</accession>
<dbReference type="GO" id="GO:0031992">
    <property type="term" value="F:energy transducer activity"/>
    <property type="evidence" value="ECO:0007669"/>
    <property type="project" value="TreeGrafter"/>
</dbReference>
<gene>
    <name evidence="12" type="ORF">BN961_02009</name>
</gene>
<keyword evidence="3" id="KW-0813">Transport</keyword>
<sequence>MFLNRLWTDPSRRVWLLAAIAALILHGAVAAIAVTSLTDTADDDELGAAGIEVGLEFLAPRGEATDLPPGPDTEASAASPQVVEQKADVKKTDLPQDKPIESENPDRVVSPDKSTDPKEDDPNVAARQQAPSQESVAAEATAMPTSESAQQSDRSVTLAQGTGASKQRIKTTWQKELVAHLDHHKRYPADRSDVSVKIMVSFEIDRTGHIISSTIVQGSGYPEFDQAALAMLKRSDPVPAPPPLVADEGLTFTLPVVFRAHGQKK</sequence>
<dbReference type="RefSeq" id="WP_048756479.1">
    <property type="nucleotide sequence ID" value="NZ_CCAZ020000001.1"/>
</dbReference>
<dbReference type="PANTHER" id="PTHR33446:SF2">
    <property type="entry name" value="PROTEIN TONB"/>
    <property type="match status" value="1"/>
</dbReference>
<evidence type="ECO:0000256" key="10">
    <source>
        <dbReference type="SAM" id="MobiDB-lite"/>
    </source>
</evidence>
<keyword evidence="8" id="KW-1133">Transmembrane helix</keyword>
<reference evidence="12 13" key="1">
    <citation type="journal article" date="2014" name="Genome Announc.">
        <title>Genome Sequence of Afipia felis Strain 76713, Isolated in Hospital Water Using an Amoeba Co-Culture Procedure.</title>
        <authorList>
            <person name="Benamar S."/>
            <person name="La Scola B."/>
            <person name="Croce O."/>
        </authorList>
    </citation>
    <scope>NUCLEOTIDE SEQUENCE [LARGE SCALE GENOMIC DNA]</scope>
    <source>
        <strain evidence="12 13">76713</strain>
    </source>
</reference>
<dbReference type="InterPro" id="IPR037682">
    <property type="entry name" value="TonB_C"/>
</dbReference>
<dbReference type="GO" id="GO:0055085">
    <property type="term" value="P:transmembrane transport"/>
    <property type="evidence" value="ECO:0007669"/>
    <property type="project" value="InterPro"/>
</dbReference>
<dbReference type="OrthoDB" id="8441653at2"/>
<evidence type="ECO:0000256" key="4">
    <source>
        <dbReference type="ARBA" id="ARBA00022475"/>
    </source>
</evidence>
<dbReference type="EMBL" id="CCAZ020000001">
    <property type="protein sequence ID" value="CEG08593.1"/>
    <property type="molecule type" value="Genomic_DNA"/>
</dbReference>
<dbReference type="GO" id="GO:0098797">
    <property type="term" value="C:plasma membrane protein complex"/>
    <property type="evidence" value="ECO:0007669"/>
    <property type="project" value="TreeGrafter"/>
</dbReference>
<evidence type="ECO:0000256" key="9">
    <source>
        <dbReference type="ARBA" id="ARBA00023136"/>
    </source>
</evidence>
<organism evidence="12 13">
    <name type="scientific">Afipia felis</name>
    <name type="common">Cat scratch disease bacillus</name>
    <dbReference type="NCBI Taxonomy" id="1035"/>
    <lineage>
        <taxon>Bacteria</taxon>
        <taxon>Pseudomonadati</taxon>
        <taxon>Pseudomonadota</taxon>
        <taxon>Alphaproteobacteria</taxon>
        <taxon>Hyphomicrobiales</taxon>
        <taxon>Nitrobacteraceae</taxon>
        <taxon>Afipia</taxon>
    </lineage>
</organism>
<evidence type="ECO:0000256" key="3">
    <source>
        <dbReference type="ARBA" id="ARBA00022448"/>
    </source>
</evidence>
<dbReference type="Proteomes" id="UP000035762">
    <property type="component" value="Unassembled WGS sequence"/>
</dbReference>
<evidence type="ECO:0000313" key="12">
    <source>
        <dbReference type="EMBL" id="CEG08593.1"/>
    </source>
</evidence>
<feature type="region of interest" description="Disordered" evidence="10">
    <location>
        <begin position="61"/>
        <end position="169"/>
    </location>
</feature>
<dbReference type="STRING" id="1035.BN961_02009"/>
<dbReference type="PANTHER" id="PTHR33446">
    <property type="entry name" value="PROTEIN TONB-RELATED"/>
    <property type="match status" value="1"/>
</dbReference>
<evidence type="ECO:0000256" key="8">
    <source>
        <dbReference type="ARBA" id="ARBA00022989"/>
    </source>
</evidence>
<dbReference type="Gene3D" id="3.30.1150.10">
    <property type="match status" value="1"/>
</dbReference>
<dbReference type="Pfam" id="PF13103">
    <property type="entry name" value="TonB_2"/>
    <property type="match status" value="1"/>
</dbReference>
<evidence type="ECO:0000256" key="5">
    <source>
        <dbReference type="ARBA" id="ARBA00022519"/>
    </source>
</evidence>
<protein>
    <recommendedName>
        <fullName evidence="11">TonB C-terminal domain-containing protein</fullName>
    </recommendedName>
</protein>
<feature type="domain" description="TonB C-terminal" evidence="11">
    <location>
        <begin position="172"/>
        <end position="265"/>
    </location>
</feature>
<evidence type="ECO:0000256" key="1">
    <source>
        <dbReference type="ARBA" id="ARBA00004383"/>
    </source>
</evidence>
<dbReference type="AlphaFoldDB" id="A0A090N7H1"/>